<accession>W7IPI5</accession>
<dbReference type="EMBL" id="AYXG01000233">
    <property type="protein sequence ID" value="EWC58632.1"/>
    <property type="molecule type" value="Genomic_DNA"/>
</dbReference>
<reference evidence="1 2" key="1">
    <citation type="journal article" date="2014" name="Genome Announc.">
        <title>Draft Genome Sequence of the Antitrypanosomally Active Sponge-Associated Bacterium Actinokineospora sp. Strain EG49.</title>
        <authorList>
            <person name="Harjes J."/>
            <person name="Ryu T."/>
            <person name="Abdelmohsen U.R."/>
            <person name="Moitinho-Silva L."/>
            <person name="Horn H."/>
            <person name="Ravasi T."/>
            <person name="Hentschel U."/>
        </authorList>
    </citation>
    <scope>NUCLEOTIDE SEQUENCE [LARGE SCALE GENOMIC DNA]</scope>
    <source>
        <strain evidence="1 2">EG49</strain>
    </source>
</reference>
<dbReference type="AlphaFoldDB" id="W7IPI5"/>
<evidence type="ECO:0000313" key="1">
    <source>
        <dbReference type="EMBL" id="EWC58632.1"/>
    </source>
</evidence>
<evidence type="ECO:0000313" key="2">
    <source>
        <dbReference type="Proteomes" id="UP000019277"/>
    </source>
</evidence>
<name>W7IPI5_9PSEU</name>
<gene>
    <name evidence="1" type="ORF">UO65_6090</name>
</gene>
<protein>
    <submittedName>
        <fullName evidence="1">Uncharacterized protein</fullName>
    </submittedName>
</protein>
<organism evidence="1 2">
    <name type="scientific">Actinokineospora spheciospongiae</name>
    <dbReference type="NCBI Taxonomy" id="909613"/>
    <lineage>
        <taxon>Bacteria</taxon>
        <taxon>Bacillati</taxon>
        <taxon>Actinomycetota</taxon>
        <taxon>Actinomycetes</taxon>
        <taxon>Pseudonocardiales</taxon>
        <taxon>Pseudonocardiaceae</taxon>
        <taxon>Actinokineospora</taxon>
    </lineage>
</organism>
<keyword evidence="2" id="KW-1185">Reference proteome</keyword>
<dbReference type="Proteomes" id="UP000019277">
    <property type="component" value="Unassembled WGS sequence"/>
</dbReference>
<comment type="caution">
    <text evidence="1">The sequence shown here is derived from an EMBL/GenBank/DDBJ whole genome shotgun (WGS) entry which is preliminary data.</text>
</comment>
<sequence length="100" mass="10877">MLRTAGAVGLFAAHRVVSSRRREPCSAGDGVRSTENSMACSLSPSERVSAHSFVSTSRSQPPRRVLAKLRVFTGTFSPGWVRSRDSNEPRVVAQTHPARL</sequence>
<proteinExistence type="predicted"/>